<dbReference type="Proteomes" id="UP000789366">
    <property type="component" value="Unassembled WGS sequence"/>
</dbReference>
<name>A0ACA9QAE4_9GLOM</name>
<accession>A0ACA9QAE4</accession>
<feature type="non-terminal residue" evidence="1">
    <location>
        <position position="1"/>
    </location>
</feature>
<organism evidence="1 2">
    <name type="scientific">Cetraspora pellucida</name>
    <dbReference type="NCBI Taxonomy" id="1433469"/>
    <lineage>
        <taxon>Eukaryota</taxon>
        <taxon>Fungi</taxon>
        <taxon>Fungi incertae sedis</taxon>
        <taxon>Mucoromycota</taxon>
        <taxon>Glomeromycotina</taxon>
        <taxon>Glomeromycetes</taxon>
        <taxon>Diversisporales</taxon>
        <taxon>Gigasporaceae</taxon>
        <taxon>Cetraspora</taxon>
    </lineage>
</organism>
<evidence type="ECO:0000313" key="1">
    <source>
        <dbReference type="EMBL" id="CAG8744422.1"/>
    </source>
</evidence>
<keyword evidence="2" id="KW-1185">Reference proteome</keyword>
<reference evidence="1" key="1">
    <citation type="submission" date="2021-06" db="EMBL/GenBank/DDBJ databases">
        <authorList>
            <person name="Kallberg Y."/>
            <person name="Tangrot J."/>
            <person name="Rosling A."/>
        </authorList>
    </citation>
    <scope>NUCLEOTIDE SEQUENCE</scope>
    <source>
        <strain evidence="1">28 12/20/2015</strain>
    </source>
</reference>
<gene>
    <name evidence="1" type="ORF">SPELUC_LOCUS14034</name>
</gene>
<protein>
    <submittedName>
        <fullName evidence="1">801_t:CDS:1</fullName>
    </submittedName>
</protein>
<feature type="non-terminal residue" evidence="1">
    <location>
        <position position="205"/>
    </location>
</feature>
<comment type="caution">
    <text evidence="1">The sequence shown here is derived from an EMBL/GenBank/DDBJ whole genome shotgun (WGS) entry which is preliminary data.</text>
</comment>
<sequence>VIKYQLSYTAGDAILKFVKKYSQIPKKALPRSTKDGLCFLDTLKKSHTEFFSTPVTKVKDQVYLFEYRPIISAVKKIFQNQEIATNCVFDYQEIYVPTGANYNAEHQERVYSEFYNCEWWRRAQQHIPSKNKVLALILYSDATMLDRLGKISRHPIFISLGNIPTKFRNKPEAKALIGIIPTLQGTLEERQTPEFRKLIRTTFHK</sequence>
<evidence type="ECO:0000313" key="2">
    <source>
        <dbReference type="Proteomes" id="UP000789366"/>
    </source>
</evidence>
<proteinExistence type="predicted"/>
<dbReference type="EMBL" id="CAJVPW010039570">
    <property type="protein sequence ID" value="CAG8744422.1"/>
    <property type="molecule type" value="Genomic_DNA"/>
</dbReference>